<evidence type="ECO:0000256" key="1">
    <source>
        <dbReference type="SAM" id="MobiDB-lite"/>
    </source>
</evidence>
<dbReference type="Proteomes" id="UP000557307">
    <property type="component" value="Unassembled WGS sequence"/>
</dbReference>
<evidence type="ECO:0000313" key="2">
    <source>
        <dbReference type="EMBL" id="MBB5287628.1"/>
    </source>
</evidence>
<evidence type="ECO:0000313" key="3">
    <source>
        <dbReference type="Proteomes" id="UP000557307"/>
    </source>
</evidence>
<protein>
    <submittedName>
        <fullName evidence="2">Uncharacterized protein</fullName>
    </submittedName>
</protein>
<accession>A0A840U5P4</accession>
<feature type="compositionally biased region" description="Low complexity" evidence="1">
    <location>
        <begin position="161"/>
        <end position="173"/>
    </location>
</feature>
<dbReference type="RefSeq" id="WP_184180171.1">
    <property type="nucleotide sequence ID" value="NZ_JACHGF010000022.1"/>
</dbReference>
<gene>
    <name evidence="2" type="ORF">HNQ92_005795</name>
</gene>
<comment type="caution">
    <text evidence="2">The sequence shown here is derived from an EMBL/GenBank/DDBJ whole genome shotgun (WGS) entry which is preliminary data.</text>
</comment>
<dbReference type="EMBL" id="JACHGF010000022">
    <property type="protein sequence ID" value="MBB5287628.1"/>
    <property type="molecule type" value="Genomic_DNA"/>
</dbReference>
<reference evidence="2 3" key="1">
    <citation type="submission" date="2020-08" db="EMBL/GenBank/DDBJ databases">
        <title>Genomic Encyclopedia of Type Strains, Phase IV (KMG-IV): sequencing the most valuable type-strain genomes for metagenomic binning, comparative biology and taxonomic classification.</title>
        <authorList>
            <person name="Goeker M."/>
        </authorList>
    </citation>
    <scope>NUCLEOTIDE SEQUENCE [LARGE SCALE GENOMIC DNA]</scope>
    <source>
        <strain evidence="2 3">DSM 105074</strain>
    </source>
</reference>
<sequence>MEIINLDNGKIDELISVNAYVIASEKVPSPSPKTIFDLSPKAQSELIKSINSKELKSEDLTFKIASELTLKKNDKVSIIDYTLQEKKIIIPIRNKSQNPADRISKLIVSLKLDASSSFKIISCNKIETQYQSYDLGKLNYTEANQAELTASLGFENSIGVSGSSSRKNTSSTSQKAASAGFEDTSSNIAEHILTDGLTEASKVNQGLSGKLSATRSLAEEVLLKQRIVALNAMILEDGKTLSIYQDGVSGIDLTGNVIVTIILENKSNVKVERVHSFGGLFVDEKPNDPDKVQVREMSVFYPNLNENLKSKLSFEGDFRAVVKRGRTISEADDKVEFKSGKSVEKDISLLPKDQFKPLLWSIYLPGAGNSGKLPIKINNGALVFSSFSEALDFTNWLQQKADSIKGKTLGDKKSTIYFPHNSEVNTTNAQNLEIGFF</sequence>
<dbReference type="AlphaFoldDB" id="A0A840U5P4"/>
<organism evidence="2 3">
    <name type="scientific">Rhabdobacter roseus</name>
    <dbReference type="NCBI Taxonomy" id="1655419"/>
    <lineage>
        <taxon>Bacteria</taxon>
        <taxon>Pseudomonadati</taxon>
        <taxon>Bacteroidota</taxon>
        <taxon>Cytophagia</taxon>
        <taxon>Cytophagales</taxon>
        <taxon>Cytophagaceae</taxon>
        <taxon>Rhabdobacter</taxon>
    </lineage>
</organism>
<keyword evidence="3" id="KW-1185">Reference proteome</keyword>
<feature type="region of interest" description="Disordered" evidence="1">
    <location>
        <begin position="161"/>
        <end position="181"/>
    </location>
</feature>
<proteinExistence type="predicted"/>
<name>A0A840U5P4_9BACT</name>